<proteinExistence type="predicted"/>
<organism evidence="1">
    <name type="scientific">Ditylum brightwellii</name>
    <dbReference type="NCBI Taxonomy" id="49249"/>
    <lineage>
        <taxon>Eukaryota</taxon>
        <taxon>Sar</taxon>
        <taxon>Stramenopiles</taxon>
        <taxon>Ochrophyta</taxon>
        <taxon>Bacillariophyta</taxon>
        <taxon>Mediophyceae</taxon>
        <taxon>Lithodesmiophycidae</taxon>
        <taxon>Lithodesmiales</taxon>
        <taxon>Lithodesmiaceae</taxon>
        <taxon>Ditylum</taxon>
    </lineage>
</organism>
<accession>A0A7S2A0B0</accession>
<reference evidence="1" key="1">
    <citation type="submission" date="2021-01" db="EMBL/GenBank/DDBJ databases">
        <authorList>
            <person name="Corre E."/>
            <person name="Pelletier E."/>
            <person name="Niang G."/>
            <person name="Scheremetjew M."/>
            <person name="Finn R."/>
            <person name="Kale V."/>
            <person name="Holt S."/>
            <person name="Cochrane G."/>
            <person name="Meng A."/>
            <person name="Brown T."/>
            <person name="Cohen L."/>
        </authorList>
    </citation>
    <scope>NUCLEOTIDE SEQUENCE</scope>
    <source>
        <strain evidence="1">Pop2</strain>
    </source>
</reference>
<gene>
    <name evidence="1" type="ORF">DBRI1063_LOCUS23160</name>
</gene>
<dbReference type="AlphaFoldDB" id="A0A7S2A0B0"/>
<evidence type="ECO:0000313" key="1">
    <source>
        <dbReference type="EMBL" id="CAD9353804.1"/>
    </source>
</evidence>
<dbReference type="EMBL" id="HBGN01036115">
    <property type="protein sequence ID" value="CAD9353804.1"/>
    <property type="molecule type" value="Transcribed_RNA"/>
</dbReference>
<name>A0A7S2A0B0_9STRA</name>
<protein>
    <submittedName>
        <fullName evidence="1">Uncharacterized protein</fullName>
    </submittedName>
</protein>
<sequence>MDDRMDLRLLGMQDLAFYTNSECMNRANALHVARRVLQNHNDSGNSNDWPLAVDDFIQRFISFNNMFEDSSNEWNDDSRQWYLSKTRHCALTVLANSLHVVCSSTTDGGLVPSQLMTCTDTLLQILFHELNDTEKRPQDAYQAMRCMKVLFKVLPPEVLQKATELGAKSAVNSSLSTECYYRALLANESTAAVLMECVI</sequence>